<evidence type="ECO:0000313" key="3">
    <source>
        <dbReference type="Proteomes" id="UP001229244"/>
    </source>
</evidence>
<accession>A0AAE4ATT5</accession>
<sequence>MANIAATVDRLVSALDTRDSMTASNSPSDAGRRTPDAGNEAPVEDNLAFGDDADFGEIARRIADFRRARPDPVESRHEGTAPPRRDPGEAAAERTKSAGDRAPGWNLNWRSYLEDRQSAATPGRAAADDRPAPASETRPSEPGAQPGQSADTLLQNRLAALRARASGTARTDAPSDAAPEANAPASGTVAAAAAPAAEPTASAEDLAPAVAFAKALLSETGLSGWQSAPAAPPAGPETHDRVRSEPAAPQPTEPAASHPAAGSATAGPADAKTPAQDTAGAPGHDYAAWAALAVLQKEQESAREERSASAERAERAEQLAAETASRIQELASRLGRIGEIDLAARFDTLEAQLVEHAAAQEPLDFAPLAGHLETLERRFDRIEDRLEEQQDLLPPPVDLAPMAERLQGLDERFDRLEDQIDRQEPAPPVDLSPVLDQLHAVEHRIAEVERAASERHDAVCELLSTLLDRMNAMTDPTGRLDELAADVDALVRHANAHETNLQSLSILADAFDRLESRLSDRQEPASSATLPATPEPASGRTGARRIAPQADPADPEEFLRTVSTAPAHRQPAPRVESSDVGQRWVRTGLQSLSAGQGATQGRAMSDREAILARYRRQAKAFGDAGE</sequence>
<evidence type="ECO:0000313" key="2">
    <source>
        <dbReference type="EMBL" id="MDQ0316545.1"/>
    </source>
</evidence>
<feature type="compositionally biased region" description="Low complexity" evidence="1">
    <location>
        <begin position="253"/>
        <end position="271"/>
    </location>
</feature>
<comment type="caution">
    <text evidence="2">The sequence shown here is derived from an EMBL/GenBank/DDBJ whole genome shotgun (WGS) entry which is preliminary data.</text>
</comment>
<proteinExistence type="predicted"/>
<dbReference type="AlphaFoldDB" id="A0AAE4ATT5"/>
<keyword evidence="3" id="KW-1185">Reference proteome</keyword>
<dbReference type="EMBL" id="JAUSUL010000003">
    <property type="protein sequence ID" value="MDQ0316545.1"/>
    <property type="molecule type" value="Genomic_DNA"/>
</dbReference>
<feature type="region of interest" description="Disordered" evidence="1">
    <location>
        <begin position="297"/>
        <end position="321"/>
    </location>
</feature>
<dbReference type="RefSeq" id="WP_306886432.1">
    <property type="nucleotide sequence ID" value="NZ_JAUSUL010000003.1"/>
</dbReference>
<evidence type="ECO:0000256" key="1">
    <source>
        <dbReference type="SAM" id="MobiDB-lite"/>
    </source>
</evidence>
<feature type="region of interest" description="Disordered" evidence="1">
    <location>
        <begin position="223"/>
        <end position="284"/>
    </location>
</feature>
<feature type="compositionally biased region" description="Low complexity" evidence="1">
    <location>
        <begin position="152"/>
        <end position="171"/>
    </location>
</feature>
<name>A0AAE4ATT5_9HYPH</name>
<feature type="region of interest" description="Disordered" evidence="1">
    <location>
        <begin position="13"/>
        <end position="204"/>
    </location>
</feature>
<reference evidence="2" key="1">
    <citation type="submission" date="2023-07" db="EMBL/GenBank/DDBJ databases">
        <title>Genomic Encyclopedia of Type Strains, Phase IV (KMG-IV): sequencing the most valuable type-strain genomes for metagenomic binning, comparative biology and taxonomic classification.</title>
        <authorList>
            <person name="Goeker M."/>
        </authorList>
    </citation>
    <scope>NUCLEOTIDE SEQUENCE</scope>
    <source>
        <strain evidence="2">DSM 21202</strain>
    </source>
</reference>
<gene>
    <name evidence="2" type="ORF">J2S73_003021</name>
</gene>
<feature type="compositionally biased region" description="Basic and acidic residues" evidence="1">
    <location>
        <begin position="57"/>
        <end position="99"/>
    </location>
</feature>
<organism evidence="2 3">
    <name type="scientific">Amorphus orientalis</name>
    <dbReference type="NCBI Taxonomy" id="649198"/>
    <lineage>
        <taxon>Bacteria</taxon>
        <taxon>Pseudomonadati</taxon>
        <taxon>Pseudomonadota</taxon>
        <taxon>Alphaproteobacteria</taxon>
        <taxon>Hyphomicrobiales</taxon>
        <taxon>Amorphaceae</taxon>
        <taxon>Amorphus</taxon>
    </lineage>
</organism>
<feature type="compositionally biased region" description="Basic and acidic residues" evidence="1">
    <location>
        <begin position="297"/>
        <end position="317"/>
    </location>
</feature>
<protein>
    <submittedName>
        <fullName evidence="2">Uncharacterized protein</fullName>
    </submittedName>
</protein>
<feature type="region of interest" description="Disordered" evidence="1">
    <location>
        <begin position="518"/>
        <end position="555"/>
    </location>
</feature>
<dbReference type="Proteomes" id="UP001229244">
    <property type="component" value="Unassembled WGS sequence"/>
</dbReference>
<feature type="compositionally biased region" description="Low complexity" evidence="1">
    <location>
        <begin position="181"/>
        <end position="204"/>
    </location>
</feature>